<organism evidence="2 3">
    <name type="scientific">Lederbergia wuyishanensis</name>
    <dbReference type="NCBI Taxonomy" id="1347903"/>
    <lineage>
        <taxon>Bacteria</taxon>
        <taxon>Bacillati</taxon>
        <taxon>Bacillota</taxon>
        <taxon>Bacilli</taxon>
        <taxon>Bacillales</taxon>
        <taxon>Bacillaceae</taxon>
        <taxon>Lederbergia</taxon>
    </lineage>
</organism>
<keyword evidence="1" id="KW-0472">Membrane</keyword>
<reference evidence="2 3" key="1">
    <citation type="submission" date="2023-07" db="EMBL/GenBank/DDBJ databases">
        <title>Genomic Encyclopedia of Type Strains, Phase IV (KMG-IV): sequencing the most valuable type-strain genomes for metagenomic binning, comparative biology and taxonomic classification.</title>
        <authorList>
            <person name="Goeker M."/>
        </authorList>
    </citation>
    <scope>NUCLEOTIDE SEQUENCE [LARGE SCALE GENOMIC DNA]</scope>
    <source>
        <strain evidence="2 3">DSM 27848</strain>
    </source>
</reference>
<keyword evidence="3" id="KW-1185">Reference proteome</keyword>
<keyword evidence="1" id="KW-0812">Transmembrane</keyword>
<accession>A0ABU0D4E3</accession>
<protein>
    <submittedName>
        <fullName evidence="2">Uncharacterized protein</fullName>
    </submittedName>
</protein>
<comment type="caution">
    <text evidence="2">The sequence shown here is derived from an EMBL/GenBank/DDBJ whole genome shotgun (WGS) entry which is preliminary data.</text>
</comment>
<dbReference type="RefSeq" id="WP_244681749.1">
    <property type="nucleotide sequence ID" value="NZ_JALIRM010000008.1"/>
</dbReference>
<evidence type="ECO:0000256" key="1">
    <source>
        <dbReference type="SAM" id="Phobius"/>
    </source>
</evidence>
<feature type="transmembrane region" description="Helical" evidence="1">
    <location>
        <begin position="12"/>
        <end position="31"/>
    </location>
</feature>
<gene>
    <name evidence="2" type="ORF">J2S14_002079</name>
</gene>
<keyword evidence="1" id="KW-1133">Transmembrane helix</keyword>
<evidence type="ECO:0000313" key="3">
    <source>
        <dbReference type="Proteomes" id="UP001232343"/>
    </source>
</evidence>
<dbReference type="EMBL" id="JAUSUO010000004">
    <property type="protein sequence ID" value="MDQ0343265.1"/>
    <property type="molecule type" value="Genomic_DNA"/>
</dbReference>
<evidence type="ECO:0000313" key="2">
    <source>
        <dbReference type="EMBL" id="MDQ0343265.1"/>
    </source>
</evidence>
<sequence length="69" mass="8018">MRIKKILKITGIVILLLIIGYFSYFAINVAIGKSKLEGAWRLLQRMRDVFKVLNFEMGTQILDPLHLKK</sequence>
<proteinExistence type="predicted"/>
<name>A0ABU0D4E3_9BACI</name>
<dbReference type="Proteomes" id="UP001232343">
    <property type="component" value="Unassembled WGS sequence"/>
</dbReference>